<keyword evidence="18" id="KW-1185">Reference proteome</keyword>
<dbReference type="FunFam" id="3.30.420.40:FF:000153">
    <property type="entry name" value="Putative fructokinase"/>
    <property type="match status" value="1"/>
</dbReference>
<dbReference type="CDD" id="cd24067">
    <property type="entry name" value="ASKHA_NBD_ROK_BsFRK-like"/>
    <property type="match status" value="1"/>
</dbReference>
<dbReference type="EMBL" id="CAJNOQ010014447">
    <property type="protein sequence ID" value="CAF1341714.1"/>
    <property type="molecule type" value="Genomic_DNA"/>
</dbReference>
<dbReference type="InterPro" id="IPR021109">
    <property type="entry name" value="Peptidase_aspartic_dom_sf"/>
</dbReference>
<dbReference type="OrthoDB" id="10260668at2759"/>
<dbReference type="EMBL" id="CAJOBA010034075">
    <property type="protein sequence ID" value="CAF3977524.1"/>
    <property type="molecule type" value="Genomic_DNA"/>
</dbReference>
<dbReference type="GO" id="GO:0006508">
    <property type="term" value="P:proteolysis"/>
    <property type="evidence" value="ECO:0007669"/>
    <property type="project" value="InterPro"/>
</dbReference>
<dbReference type="InterPro" id="IPR043129">
    <property type="entry name" value="ATPase_NBD"/>
</dbReference>
<keyword evidence="10" id="KW-0119">Carbohydrate metabolism</keyword>
<protein>
    <recommendedName>
        <fullName evidence="11">fructokinase</fullName>
        <ecNumber evidence="11">2.7.1.4</ecNumber>
    </recommendedName>
</protein>
<evidence type="ECO:0000313" key="17">
    <source>
        <dbReference type="EMBL" id="CAF4203394.1"/>
    </source>
</evidence>
<dbReference type="SUPFAM" id="SSF53067">
    <property type="entry name" value="Actin-like ATPase domain"/>
    <property type="match status" value="1"/>
</dbReference>
<evidence type="ECO:0000313" key="15">
    <source>
        <dbReference type="EMBL" id="CAF1341714.1"/>
    </source>
</evidence>
<reference evidence="15" key="1">
    <citation type="submission" date="2021-02" db="EMBL/GenBank/DDBJ databases">
        <authorList>
            <person name="Nowell W R."/>
        </authorList>
    </citation>
    <scope>NUCLEOTIDE SEQUENCE</scope>
</reference>
<keyword evidence="5" id="KW-0547">Nucleotide-binding</keyword>
<evidence type="ECO:0000256" key="11">
    <source>
        <dbReference type="ARBA" id="ARBA00038887"/>
    </source>
</evidence>
<dbReference type="EMBL" id="CAJNOK010012553">
    <property type="protein sequence ID" value="CAF1165912.1"/>
    <property type="molecule type" value="Genomic_DNA"/>
</dbReference>
<dbReference type="Pfam" id="PF00480">
    <property type="entry name" value="ROK"/>
    <property type="match status" value="1"/>
</dbReference>
<proteinExistence type="inferred from homology"/>
<sequence length="334" mass="36668">IHIGDESICSTCYAIADTGTTFIHGPSIEIRKINKFIGSQYNYDRGLLKKMSKNLLVVAGLELGGTGCKAAISDENGEFNENDLFQIPTTTPDETLTKLHQWLLARQKEKQFFALGIGSFGPVDLNRKSKTYGYITNTPKPNWPLTNVVGVFRDLGVPIAFDTDVNAPALHESRLAGPDITSVAYITVGTGGHLKTSQFDGDDYKGNCPFHGTCVEGMINAQSIAERLKIPASQLSDVPDSDPVWNIQAYYLAQLCTAITYLTSTQRIVIGGGLSKRRILFKLVREHVLKALNNYIQLPQVSNENIDSYIVPPQRGDYIGIISALELAQTLSQQ</sequence>
<evidence type="ECO:0000256" key="9">
    <source>
        <dbReference type="ARBA" id="ARBA00022842"/>
    </source>
</evidence>
<keyword evidence="9" id="KW-0460">Magnesium</keyword>
<dbReference type="GO" id="GO:0046872">
    <property type="term" value="F:metal ion binding"/>
    <property type="evidence" value="ECO:0007669"/>
    <property type="project" value="UniProtKB-KW"/>
</dbReference>
<dbReference type="EC" id="2.7.1.4" evidence="11"/>
<evidence type="ECO:0000256" key="1">
    <source>
        <dbReference type="ARBA" id="ARBA00001946"/>
    </source>
</evidence>
<comment type="caution">
    <text evidence="15">The sequence shown here is derived from an EMBL/GenBank/DDBJ whole genome shotgun (WGS) entry which is preliminary data.</text>
</comment>
<dbReference type="PANTHER" id="PTHR42742">
    <property type="entry name" value="TRANSCRIPTIONAL REPRESSOR MPRA"/>
    <property type="match status" value="1"/>
</dbReference>
<keyword evidence="8" id="KW-0067">ATP-binding</keyword>
<evidence type="ECO:0000313" key="14">
    <source>
        <dbReference type="EMBL" id="CAF1165912.1"/>
    </source>
</evidence>
<dbReference type="GO" id="GO:0005524">
    <property type="term" value="F:ATP binding"/>
    <property type="evidence" value="ECO:0007669"/>
    <property type="project" value="UniProtKB-KW"/>
</dbReference>
<dbReference type="PROSITE" id="PS00141">
    <property type="entry name" value="ASP_PROTEASE"/>
    <property type="match status" value="1"/>
</dbReference>
<keyword evidence="6" id="KW-0418">Kinase</keyword>
<keyword evidence="4" id="KW-0479">Metal-binding</keyword>
<dbReference type="InterPro" id="IPR001969">
    <property type="entry name" value="Aspartic_peptidase_AS"/>
</dbReference>
<comment type="catalytic activity">
    <reaction evidence="12">
        <text>D-fructose + ATP = D-fructose 6-phosphate + ADP + H(+)</text>
        <dbReference type="Rhea" id="RHEA:16125"/>
        <dbReference type="ChEBI" id="CHEBI:15378"/>
        <dbReference type="ChEBI" id="CHEBI:30616"/>
        <dbReference type="ChEBI" id="CHEBI:37721"/>
        <dbReference type="ChEBI" id="CHEBI:61527"/>
        <dbReference type="ChEBI" id="CHEBI:456216"/>
        <dbReference type="EC" id="2.7.1.4"/>
    </reaction>
</comment>
<evidence type="ECO:0000256" key="4">
    <source>
        <dbReference type="ARBA" id="ARBA00022723"/>
    </source>
</evidence>
<gene>
    <name evidence="15" type="ORF">GPM918_LOCUS30464</name>
    <name evidence="14" type="ORF">OVA965_LOCUS22327</name>
    <name evidence="17" type="ORF">SRO942_LOCUS31077</name>
    <name evidence="16" type="ORF">TMI583_LOCUS23041</name>
</gene>
<evidence type="ECO:0000256" key="5">
    <source>
        <dbReference type="ARBA" id="ARBA00022741"/>
    </source>
</evidence>
<dbReference type="PANTHER" id="PTHR42742:SF3">
    <property type="entry name" value="FRUCTOKINASE"/>
    <property type="match status" value="1"/>
</dbReference>
<dbReference type="Proteomes" id="UP000682733">
    <property type="component" value="Unassembled WGS sequence"/>
</dbReference>
<evidence type="ECO:0000256" key="3">
    <source>
        <dbReference type="ARBA" id="ARBA00022679"/>
    </source>
</evidence>
<feature type="non-terminal residue" evidence="15">
    <location>
        <position position="1"/>
    </location>
</feature>
<dbReference type="Proteomes" id="UP000663829">
    <property type="component" value="Unassembled WGS sequence"/>
</dbReference>
<evidence type="ECO:0000256" key="10">
    <source>
        <dbReference type="ARBA" id="ARBA00023277"/>
    </source>
</evidence>
<dbReference type="Gene3D" id="2.40.70.10">
    <property type="entry name" value="Acid Proteases"/>
    <property type="match status" value="1"/>
</dbReference>
<evidence type="ECO:0000256" key="2">
    <source>
        <dbReference type="ARBA" id="ARBA00006479"/>
    </source>
</evidence>
<evidence type="ECO:0000256" key="12">
    <source>
        <dbReference type="ARBA" id="ARBA00048451"/>
    </source>
</evidence>
<dbReference type="Gene3D" id="3.30.420.40">
    <property type="match status" value="2"/>
</dbReference>
<evidence type="ECO:0000259" key="13">
    <source>
        <dbReference type="Pfam" id="PF00026"/>
    </source>
</evidence>
<keyword evidence="3" id="KW-0808">Transferase</keyword>
<keyword evidence="7" id="KW-0862">Zinc</keyword>
<dbReference type="SUPFAM" id="SSF50630">
    <property type="entry name" value="Acid proteases"/>
    <property type="match status" value="1"/>
</dbReference>
<organism evidence="15 18">
    <name type="scientific">Didymodactylos carnosus</name>
    <dbReference type="NCBI Taxonomy" id="1234261"/>
    <lineage>
        <taxon>Eukaryota</taxon>
        <taxon>Metazoa</taxon>
        <taxon>Spiralia</taxon>
        <taxon>Gnathifera</taxon>
        <taxon>Rotifera</taxon>
        <taxon>Eurotatoria</taxon>
        <taxon>Bdelloidea</taxon>
        <taxon>Philodinida</taxon>
        <taxon>Philodinidae</taxon>
        <taxon>Didymodactylos</taxon>
    </lineage>
</organism>
<dbReference type="EMBL" id="CAJOBC010059214">
    <property type="protein sequence ID" value="CAF4203394.1"/>
    <property type="molecule type" value="Genomic_DNA"/>
</dbReference>
<dbReference type="GO" id="GO:0008865">
    <property type="term" value="F:fructokinase activity"/>
    <property type="evidence" value="ECO:0007669"/>
    <property type="project" value="UniProtKB-EC"/>
</dbReference>
<dbReference type="Proteomes" id="UP000677228">
    <property type="component" value="Unassembled WGS sequence"/>
</dbReference>
<accession>A0A815GQJ1</accession>
<dbReference type="Proteomes" id="UP000681722">
    <property type="component" value="Unassembled WGS sequence"/>
</dbReference>
<evidence type="ECO:0000313" key="18">
    <source>
        <dbReference type="Proteomes" id="UP000663829"/>
    </source>
</evidence>
<dbReference type="AlphaFoldDB" id="A0A815GQJ1"/>
<comment type="similarity">
    <text evidence="2">Belongs to the ROK (NagC/XylR) family.</text>
</comment>
<evidence type="ECO:0000256" key="8">
    <source>
        <dbReference type="ARBA" id="ARBA00022840"/>
    </source>
</evidence>
<dbReference type="Pfam" id="PF00026">
    <property type="entry name" value="Asp"/>
    <property type="match status" value="1"/>
</dbReference>
<dbReference type="InterPro" id="IPR051804">
    <property type="entry name" value="Carb_Metab_Reg_Kinase/Isom"/>
</dbReference>
<dbReference type="InterPro" id="IPR033121">
    <property type="entry name" value="PEPTIDASE_A1"/>
</dbReference>
<dbReference type="InterPro" id="IPR000600">
    <property type="entry name" value="ROK"/>
</dbReference>
<evidence type="ECO:0000256" key="6">
    <source>
        <dbReference type="ARBA" id="ARBA00022777"/>
    </source>
</evidence>
<dbReference type="GO" id="GO:0004190">
    <property type="term" value="F:aspartic-type endopeptidase activity"/>
    <property type="evidence" value="ECO:0007669"/>
    <property type="project" value="InterPro"/>
</dbReference>
<feature type="domain" description="Peptidase A1" evidence="13">
    <location>
        <begin position="2"/>
        <end position="44"/>
    </location>
</feature>
<comment type="cofactor">
    <cofactor evidence="1">
        <name>Mg(2+)</name>
        <dbReference type="ChEBI" id="CHEBI:18420"/>
    </cofactor>
</comment>
<evidence type="ECO:0000256" key="7">
    <source>
        <dbReference type="ARBA" id="ARBA00022833"/>
    </source>
</evidence>
<evidence type="ECO:0000313" key="16">
    <source>
        <dbReference type="EMBL" id="CAF3977524.1"/>
    </source>
</evidence>
<name>A0A815GQJ1_9BILA</name>